<protein>
    <submittedName>
        <fullName evidence="4">Uncharacterized protein</fullName>
    </submittedName>
</protein>
<dbReference type="EMBL" id="LSBH01000002">
    <property type="protein sequence ID" value="OAQ83403.1"/>
    <property type="molecule type" value="Genomic_DNA"/>
</dbReference>
<keyword evidence="2" id="KW-0472">Membrane</keyword>
<accession>A0A179H1K8</accession>
<reference evidence="6 8" key="2">
    <citation type="journal article" date="2016" name="Front. Microbiol.">
        <title>Genome and transcriptome sequences reveal the specific parasitism of the nematophagous Purpureocillium lilacinum 36-1.</title>
        <authorList>
            <person name="Xie J."/>
            <person name="Li S."/>
            <person name="Mo C."/>
            <person name="Xiao X."/>
            <person name="Peng D."/>
            <person name="Wang G."/>
            <person name="Xiao Y."/>
        </authorList>
    </citation>
    <scope>NUCLEOTIDE SEQUENCE [LARGE SCALE GENOMIC DNA]</scope>
    <source>
        <strain evidence="6 8">36-1</strain>
    </source>
</reference>
<reference evidence="4 7" key="3">
    <citation type="submission" date="2016-01" db="EMBL/GenBank/DDBJ databases">
        <title>Biosynthesis of antibiotic leucinostatins and their inhibition on Phytophthora in bio-control Purpureocillium lilacinum.</title>
        <authorList>
            <person name="Wang G."/>
            <person name="Liu Z."/>
            <person name="Lin R."/>
            <person name="Li E."/>
            <person name="Mao Z."/>
            <person name="Ling J."/>
            <person name="Yin W."/>
            <person name="Xie B."/>
        </authorList>
    </citation>
    <scope>NUCLEOTIDE SEQUENCE [LARGE SCALE GENOMIC DNA]</scope>
    <source>
        <strain evidence="4">PLBJ-1</strain>
        <strain evidence="5">PLFJ-1</strain>
    </source>
</reference>
<gene>
    <name evidence="6" type="ORF">PCL_06759</name>
    <name evidence="4" type="ORF">VFPBJ_02171</name>
    <name evidence="5" type="ORF">VFPFJ_04344</name>
</gene>
<evidence type="ECO:0000313" key="7">
    <source>
        <dbReference type="Proteomes" id="UP000078240"/>
    </source>
</evidence>
<evidence type="ECO:0000313" key="6">
    <source>
        <dbReference type="EMBL" id="PWI65788.1"/>
    </source>
</evidence>
<keyword evidence="2" id="KW-1133">Transmembrane helix</keyword>
<dbReference type="AlphaFoldDB" id="A0A179H1K8"/>
<feature type="compositionally biased region" description="Polar residues" evidence="1">
    <location>
        <begin position="232"/>
        <end position="244"/>
    </location>
</feature>
<reference evidence="6" key="1">
    <citation type="submission" date="2015-05" db="EMBL/GenBank/DDBJ databases">
        <authorList>
            <person name="Wang D.B."/>
            <person name="Wang M."/>
        </authorList>
    </citation>
    <scope>NUCLEOTIDE SEQUENCE</scope>
    <source>
        <strain evidence="6">36-1</strain>
    </source>
</reference>
<evidence type="ECO:0000313" key="8">
    <source>
        <dbReference type="Proteomes" id="UP000245956"/>
    </source>
</evidence>
<evidence type="ECO:0000256" key="3">
    <source>
        <dbReference type="SAM" id="SignalP"/>
    </source>
</evidence>
<evidence type="ECO:0000256" key="2">
    <source>
        <dbReference type="SAM" id="Phobius"/>
    </source>
</evidence>
<feature type="chain" id="PRO_5010456028" evidence="3">
    <location>
        <begin position="28"/>
        <end position="298"/>
    </location>
</feature>
<feature type="signal peptide" evidence="3">
    <location>
        <begin position="1"/>
        <end position="27"/>
    </location>
</feature>
<evidence type="ECO:0000256" key="1">
    <source>
        <dbReference type="SAM" id="MobiDB-lite"/>
    </source>
</evidence>
<dbReference type="Proteomes" id="UP000245956">
    <property type="component" value="Unassembled WGS sequence"/>
</dbReference>
<organism evidence="4 7">
    <name type="scientific">Purpureocillium lilacinum</name>
    <name type="common">Paecilomyces lilacinus</name>
    <dbReference type="NCBI Taxonomy" id="33203"/>
    <lineage>
        <taxon>Eukaryota</taxon>
        <taxon>Fungi</taxon>
        <taxon>Dikarya</taxon>
        <taxon>Ascomycota</taxon>
        <taxon>Pezizomycotina</taxon>
        <taxon>Sordariomycetes</taxon>
        <taxon>Hypocreomycetidae</taxon>
        <taxon>Hypocreales</taxon>
        <taxon>Ophiocordycipitaceae</taxon>
        <taxon>Purpureocillium</taxon>
    </lineage>
</organism>
<evidence type="ECO:0000313" key="4">
    <source>
        <dbReference type="EMBL" id="OAQ83403.1"/>
    </source>
</evidence>
<dbReference type="Proteomes" id="UP000078340">
    <property type="component" value="Unassembled WGS sequence"/>
</dbReference>
<evidence type="ECO:0000313" key="5">
    <source>
        <dbReference type="EMBL" id="OAQ90185.1"/>
    </source>
</evidence>
<feature type="compositionally biased region" description="Basic and acidic residues" evidence="1">
    <location>
        <begin position="284"/>
        <end position="298"/>
    </location>
</feature>
<feature type="region of interest" description="Disordered" evidence="1">
    <location>
        <begin position="229"/>
        <end position="298"/>
    </location>
</feature>
<proteinExistence type="predicted"/>
<dbReference type="STRING" id="33203.A0A179H1K8"/>
<sequence>MLLPRAAALRGAALLVAIVIQIAPIQAAKQCYWMDGTITDSVVQPCNPDAEVSPCCALNKAKPDLCLSSGLCYSQDSGVEGFLYSDGCTDRTGEDEKCPHFCIDRSAKWKAYNVLQCEAGNAGSQFCCRTSSDNTNCCGNKTAILSTSIGSIVFPTKTASAGGSSTSSTASATASTTCSPAKIDSATNNECPKDNTAMVGGAVGGVLGAALLVALGAIAVLCMRRPKDHSQEVVQPDQSAQYTPNLYKESPPGYPQTASSRGMEPSPMGIESVHVHAQELPVRQVHEVQGDLARERDS</sequence>
<keyword evidence="3" id="KW-0732">Signal</keyword>
<feature type="transmembrane region" description="Helical" evidence="2">
    <location>
        <begin position="197"/>
        <end position="222"/>
    </location>
</feature>
<comment type="caution">
    <text evidence="4">The sequence shown here is derived from an EMBL/GenBank/DDBJ whole genome shotgun (WGS) entry which is preliminary data.</text>
</comment>
<name>A0A179H1K8_PURLI</name>
<dbReference type="OMA" id="CDSGEYC"/>
<keyword evidence="2" id="KW-0812">Transmembrane</keyword>
<dbReference type="EMBL" id="LSBI01000004">
    <property type="protein sequence ID" value="OAQ90185.1"/>
    <property type="molecule type" value="Genomic_DNA"/>
</dbReference>
<dbReference type="EMBL" id="LCWV01000030">
    <property type="protein sequence ID" value="PWI65788.1"/>
    <property type="molecule type" value="Genomic_DNA"/>
</dbReference>
<dbReference type="Proteomes" id="UP000078240">
    <property type="component" value="Unassembled WGS sequence"/>
</dbReference>